<accession>A0A6A4H5B6</accession>
<sequence>DDILGLRVEWCKARARAQRYQEELELVDEEMGRAIAFTRWRADWWLKQIGLRQTVTAEVRDGLEAYGREQSAIEAERARKWE</sequence>
<proteinExistence type="predicted"/>
<organism evidence="1 2">
    <name type="scientific">Gymnopus androsaceus JB14</name>
    <dbReference type="NCBI Taxonomy" id="1447944"/>
    <lineage>
        <taxon>Eukaryota</taxon>
        <taxon>Fungi</taxon>
        <taxon>Dikarya</taxon>
        <taxon>Basidiomycota</taxon>
        <taxon>Agaricomycotina</taxon>
        <taxon>Agaricomycetes</taxon>
        <taxon>Agaricomycetidae</taxon>
        <taxon>Agaricales</taxon>
        <taxon>Marasmiineae</taxon>
        <taxon>Omphalotaceae</taxon>
        <taxon>Gymnopus</taxon>
    </lineage>
</organism>
<dbReference type="EMBL" id="ML769573">
    <property type="protein sequence ID" value="KAE9393382.1"/>
    <property type="molecule type" value="Genomic_DNA"/>
</dbReference>
<dbReference type="AlphaFoldDB" id="A0A6A4H5B6"/>
<dbReference type="OrthoDB" id="3263473at2759"/>
<gene>
    <name evidence="1" type="ORF">BT96DRAFT_773708</name>
</gene>
<feature type="non-terminal residue" evidence="1">
    <location>
        <position position="1"/>
    </location>
</feature>
<evidence type="ECO:0000313" key="2">
    <source>
        <dbReference type="Proteomes" id="UP000799118"/>
    </source>
</evidence>
<reference evidence="1" key="1">
    <citation type="journal article" date="2019" name="Environ. Microbiol.">
        <title>Fungal ecological strategies reflected in gene transcription - a case study of two litter decomposers.</title>
        <authorList>
            <person name="Barbi F."/>
            <person name="Kohler A."/>
            <person name="Barry K."/>
            <person name="Baskaran P."/>
            <person name="Daum C."/>
            <person name="Fauchery L."/>
            <person name="Ihrmark K."/>
            <person name="Kuo A."/>
            <person name="LaButti K."/>
            <person name="Lipzen A."/>
            <person name="Morin E."/>
            <person name="Grigoriev I.V."/>
            <person name="Henrissat B."/>
            <person name="Lindahl B."/>
            <person name="Martin F."/>
        </authorList>
    </citation>
    <scope>NUCLEOTIDE SEQUENCE</scope>
    <source>
        <strain evidence="1">JB14</strain>
    </source>
</reference>
<dbReference type="Proteomes" id="UP000799118">
    <property type="component" value="Unassembled WGS sequence"/>
</dbReference>
<evidence type="ECO:0000313" key="1">
    <source>
        <dbReference type="EMBL" id="KAE9393382.1"/>
    </source>
</evidence>
<name>A0A6A4H5B6_9AGAR</name>
<keyword evidence="2" id="KW-1185">Reference proteome</keyword>
<protein>
    <submittedName>
        <fullName evidence="1">Uncharacterized protein</fullName>
    </submittedName>
</protein>
<feature type="non-terminal residue" evidence="1">
    <location>
        <position position="82"/>
    </location>
</feature>